<sequence length="446" mass="48457">MSHADPTIQSSLEDVWYLKAIKFNDRDVRIITQNFNGPCSFIAVCNILILRGNIEIQPPSRKTVSYEFLSQLVAEYLLTSSPDVDISAALSIMPYTQKGMDLNPLFTSATSFQPAGTHEGAGELKLFSQAGIQLVHGWLVDPNSPEAPVISKVKDYDTAVALIAEADHLTNGQFVVDENALHAFEDQPGGSGSSSTAAGSSSGISGSSRVKSSEDRQKIEDGAAIVVKRFLDQTQSQLTYHGLFHLATSLPPNTPTALFRNSHLSVLYKTASPSSPSATPVASNDSPEPPAASSSSALPPTTGDENVHYSLYTLVTDQVFLQEPSVVWERFDDIDGEVTFVDSNFVKASPAGGDFAGQTAEQALRAAEDAAGINEYGVAYDPNDAALARQLQVEEDRRAQKEQEAYNYMRQQERIRLAEEQEQIQKQQANPPKAQKKKKKGDCIIM</sequence>
<dbReference type="GO" id="GO:0071108">
    <property type="term" value="P:protein K48-linked deubiquitination"/>
    <property type="evidence" value="ECO:0007669"/>
    <property type="project" value="TreeGrafter"/>
</dbReference>
<feature type="region of interest" description="Disordered" evidence="1">
    <location>
        <begin position="270"/>
        <end position="302"/>
    </location>
</feature>
<reference evidence="3 4" key="1">
    <citation type="journal article" date="2018" name="Evol. Lett.">
        <title>Horizontal gene cluster transfer increased hallucinogenic mushroom diversity.</title>
        <authorList>
            <person name="Reynolds H.T."/>
            <person name="Vijayakumar V."/>
            <person name="Gluck-Thaler E."/>
            <person name="Korotkin H.B."/>
            <person name="Matheny P.B."/>
            <person name="Slot J.C."/>
        </authorList>
    </citation>
    <scope>NUCLEOTIDE SEQUENCE [LARGE SCALE GENOMIC DNA]</scope>
    <source>
        <strain evidence="3 4">2629</strain>
    </source>
</reference>
<dbReference type="PANTHER" id="PTHR18063">
    <property type="entry name" value="NF-E2 INDUCIBLE PROTEIN"/>
    <property type="match status" value="1"/>
</dbReference>
<dbReference type="GO" id="GO:0004843">
    <property type="term" value="F:cysteine-type deubiquitinase activity"/>
    <property type="evidence" value="ECO:0007669"/>
    <property type="project" value="InterPro"/>
</dbReference>
<evidence type="ECO:0000256" key="1">
    <source>
        <dbReference type="SAM" id="MobiDB-lite"/>
    </source>
</evidence>
<feature type="compositionally biased region" description="Low complexity" evidence="1">
    <location>
        <begin position="270"/>
        <end position="300"/>
    </location>
</feature>
<dbReference type="OrthoDB" id="10261212at2759"/>
<dbReference type="FunCoup" id="A0A409WK36">
    <property type="interactions" value="18"/>
</dbReference>
<accession>A0A409WK36</accession>
<evidence type="ECO:0000313" key="3">
    <source>
        <dbReference type="EMBL" id="PPQ78886.1"/>
    </source>
</evidence>
<dbReference type="Pfam" id="PF04424">
    <property type="entry name" value="MINDY_DUB"/>
    <property type="match status" value="1"/>
</dbReference>
<evidence type="ECO:0000313" key="4">
    <source>
        <dbReference type="Proteomes" id="UP000284842"/>
    </source>
</evidence>
<dbReference type="PANTHER" id="PTHR18063:SF6">
    <property type="entry name" value="UBIQUITIN CARBOXYL-TERMINAL HYDROLASE"/>
    <property type="match status" value="1"/>
</dbReference>
<dbReference type="Proteomes" id="UP000284842">
    <property type="component" value="Unassembled WGS sequence"/>
</dbReference>
<dbReference type="AlphaFoldDB" id="A0A409WK36"/>
<dbReference type="InterPro" id="IPR007518">
    <property type="entry name" value="MINDY"/>
</dbReference>
<evidence type="ECO:0000259" key="2">
    <source>
        <dbReference type="Pfam" id="PF04424"/>
    </source>
</evidence>
<dbReference type="InParanoid" id="A0A409WK36"/>
<feature type="compositionally biased region" description="Low complexity" evidence="1">
    <location>
        <begin position="193"/>
        <end position="210"/>
    </location>
</feature>
<keyword evidence="4" id="KW-1185">Reference proteome</keyword>
<organism evidence="3 4">
    <name type="scientific">Panaeolus cyanescens</name>
    <dbReference type="NCBI Taxonomy" id="181874"/>
    <lineage>
        <taxon>Eukaryota</taxon>
        <taxon>Fungi</taxon>
        <taxon>Dikarya</taxon>
        <taxon>Basidiomycota</taxon>
        <taxon>Agaricomycotina</taxon>
        <taxon>Agaricomycetes</taxon>
        <taxon>Agaricomycetidae</taxon>
        <taxon>Agaricales</taxon>
        <taxon>Agaricineae</taxon>
        <taxon>Galeropsidaceae</taxon>
        <taxon>Panaeolus</taxon>
    </lineage>
</organism>
<dbReference type="GO" id="GO:1990380">
    <property type="term" value="F:K48-linked deubiquitinase activity"/>
    <property type="evidence" value="ECO:0007669"/>
    <property type="project" value="InterPro"/>
</dbReference>
<feature type="domain" description="MINDY deubiquitinase" evidence="2">
    <location>
        <begin position="15"/>
        <end position="345"/>
    </location>
</feature>
<name>A0A409WK36_9AGAR</name>
<dbReference type="STRING" id="181874.A0A409WK36"/>
<comment type="caution">
    <text evidence="3">The sequence shown here is derived from an EMBL/GenBank/DDBJ whole genome shotgun (WGS) entry which is preliminary data.</text>
</comment>
<proteinExistence type="predicted"/>
<dbReference type="GO" id="GO:0071944">
    <property type="term" value="C:cell periphery"/>
    <property type="evidence" value="ECO:0007669"/>
    <property type="project" value="TreeGrafter"/>
</dbReference>
<feature type="region of interest" description="Disordered" evidence="1">
    <location>
        <begin position="185"/>
        <end position="216"/>
    </location>
</feature>
<dbReference type="GO" id="GO:0005829">
    <property type="term" value="C:cytosol"/>
    <property type="evidence" value="ECO:0007669"/>
    <property type="project" value="TreeGrafter"/>
</dbReference>
<protein>
    <recommendedName>
        <fullName evidence="2">MINDY deubiquitinase domain-containing protein</fullName>
    </recommendedName>
</protein>
<dbReference type="InterPro" id="IPR033979">
    <property type="entry name" value="MINDY_domain"/>
</dbReference>
<gene>
    <name evidence="3" type="ORF">CVT24_012273</name>
</gene>
<feature type="region of interest" description="Disordered" evidence="1">
    <location>
        <begin position="419"/>
        <end position="446"/>
    </location>
</feature>
<feature type="compositionally biased region" description="Low complexity" evidence="1">
    <location>
        <begin position="424"/>
        <end position="433"/>
    </location>
</feature>
<dbReference type="GO" id="GO:0016807">
    <property type="term" value="F:cysteine-type carboxypeptidase activity"/>
    <property type="evidence" value="ECO:0007669"/>
    <property type="project" value="TreeGrafter"/>
</dbReference>
<dbReference type="EMBL" id="NHTK01005443">
    <property type="protein sequence ID" value="PPQ78886.1"/>
    <property type="molecule type" value="Genomic_DNA"/>
</dbReference>